<dbReference type="Proteomes" id="UP001158067">
    <property type="component" value="Unassembled WGS sequence"/>
</dbReference>
<dbReference type="InterPro" id="IPR013785">
    <property type="entry name" value="Aldolase_TIM"/>
</dbReference>
<keyword evidence="3" id="KW-0812">Transmembrane</keyword>
<dbReference type="RefSeq" id="WP_283431785.1">
    <property type="nucleotide sequence ID" value="NZ_FXUG01000002.1"/>
</dbReference>
<evidence type="ECO:0000313" key="6">
    <source>
        <dbReference type="Proteomes" id="UP001158067"/>
    </source>
</evidence>
<dbReference type="PANTHER" id="PTHR43819">
    <property type="entry name" value="ARCHAEAL-TYPE GLUTAMATE SYNTHASE [NADPH]"/>
    <property type="match status" value="1"/>
</dbReference>
<keyword evidence="3" id="KW-0472">Membrane</keyword>
<dbReference type="EMBL" id="FXUG01000002">
    <property type="protein sequence ID" value="SMP48891.1"/>
    <property type="molecule type" value="Genomic_DNA"/>
</dbReference>
<evidence type="ECO:0000256" key="2">
    <source>
        <dbReference type="PIRNR" id="PIRNR006429"/>
    </source>
</evidence>
<keyword evidence="3" id="KW-1133">Transmembrane helix</keyword>
<dbReference type="InterPro" id="IPR024188">
    <property type="entry name" value="GltB"/>
</dbReference>
<reference evidence="5 6" key="1">
    <citation type="submission" date="2017-05" db="EMBL/GenBank/DDBJ databases">
        <authorList>
            <person name="Varghese N."/>
            <person name="Submissions S."/>
        </authorList>
    </citation>
    <scope>NUCLEOTIDE SEQUENCE [LARGE SCALE GENOMIC DNA]</scope>
    <source>
        <strain evidence="5 6">DSM 25457</strain>
    </source>
</reference>
<evidence type="ECO:0000259" key="4">
    <source>
        <dbReference type="Pfam" id="PF01645"/>
    </source>
</evidence>
<dbReference type="InterPro" id="IPR002932">
    <property type="entry name" value="Glu_synthdom"/>
</dbReference>
<comment type="caution">
    <text evidence="5">The sequence shown here is derived from an EMBL/GenBank/DDBJ whole genome shotgun (WGS) entry which is preliminary data.</text>
</comment>
<dbReference type="Gene3D" id="3.20.20.70">
    <property type="entry name" value="Aldolase class I"/>
    <property type="match status" value="1"/>
</dbReference>
<feature type="domain" description="Glutamate synthase" evidence="4">
    <location>
        <begin position="139"/>
        <end position="465"/>
    </location>
</feature>
<dbReference type="SUPFAM" id="SSF51395">
    <property type="entry name" value="FMN-linked oxidoreductases"/>
    <property type="match status" value="1"/>
</dbReference>
<name>A0ABY1PUY9_9BACT</name>
<gene>
    <name evidence="5" type="ORF">SAMN06265222_102478</name>
</gene>
<protein>
    <submittedName>
        <fullName evidence="5">Glutamate synthase (Ferredoxin)</fullName>
    </submittedName>
</protein>
<dbReference type="CDD" id="cd02808">
    <property type="entry name" value="GltS_FMN"/>
    <property type="match status" value="1"/>
</dbReference>
<dbReference type="PIRSF" id="PIRSF006429">
    <property type="entry name" value="GOGAT_lg_2"/>
    <property type="match status" value="1"/>
</dbReference>
<evidence type="ECO:0000256" key="1">
    <source>
        <dbReference type="ARBA" id="ARBA00009716"/>
    </source>
</evidence>
<comment type="similarity">
    <text evidence="1 2">Belongs to the glutamate synthase family.</text>
</comment>
<keyword evidence="6" id="KW-1185">Reference proteome</keyword>
<evidence type="ECO:0000256" key="3">
    <source>
        <dbReference type="SAM" id="Phobius"/>
    </source>
</evidence>
<sequence>MFTFLTNHWGLAGIGAIAGLVMLVFVYDVFIQKKHAIKHNFPIVGNIRYWLEMIGPEMRQYWVANDKEEMPFNRDERSWIYASSKGQNNNFGFGTTEQLYSIGYPIIKHAAFPFPEHKAEYAHKDKTYIPCLKTMGTVHQRRRPYQPQSVVNISAMSFGSLSANAVEAMNLGAQAAGCFHNTGEGGVSEYHCRGADLMWQIGTGYFGARNGDGRFSMDVVAQRVEENKHIRCIEIKLSQGAKPGKGGILPGVKVTAEIAATRDIPIGLDCISPNAHSEFDTVDELIDWIERLAERTGLPVGIKSAVGASGFWRKLATRMRQRGEGADFITIDGGEGGTGAAPLAFADHVSLPFKIGFARVYQIFQDEGISRDVVWIGSGKLGFPDRAVVAFAMGCDVIQIARESMMAIGCIQALKCHTGHCPAGIATQNRWLQAGLNVDDKSKRMARFIQSFRKELLSLSYACGYQHPCQFTGREIEFSTGVNQFSRLHDVLGYTRDDTGLKETRATDTSEPELVN</sequence>
<feature type="transmembrane region" description="Helical" evidence="3">
    <location>
        <begin position="12"/>
        <end position="31"/>
    </location>
</feature>
<proteinExistence type="inferred from homology"/>
<accession>A0ABY1PUY9</accession>
<organism evidence="5 6">
    <name type="scientific">Neorhodopirellula lusitana</name>
    <dbReference type="NCBI Taxonomy" id="445327"/>
    <lineage>
        <taxon>Bacteria</taxon>
        <taxon>Pseudomonadati</taxon>
        <taxon>Planctomycetota</taxon>
        <taxon>Planctomycetia</taxon>
        <taxon>Pirellulales</taxon>
        <taxon>Pirellulaceae</taxon>
        <taxon>Neorhodopirellula</taxon>
    </lineage>
</organism>
<dbReference type="PANTHER" id="PTHR43819:SF1">
    <property type="entry name" value="ARCHAEAL-TYPE GLUTAMATE SYNTHASE [NADPH]"/>
    <property type="match status" value="1"/>
</dbReference>
<evidence type="ECO:0000313" key="5">
    <source>
        <dbReference type="EMBL" id="SMP48891.1"/>
    </source>
</evidence>
<dbReference type="Pfam" id="PF01645">
    <property type="entry name" value="Glu_synthase"/>
    <property type="match status" value="1"/>
</dbReference>